<protein>
    <submittedName>
        <fullName evidence="2">Uncharacterized protein</fullName>
    </submittedName>
</protein>
<accession>A0ABP3L9X8</accession>
<comment type="caution">
    <text evidence="2">The sequence shown here is derived from an EMBL/GenBank/DDBJ whole genome shotgun (WGS) entry which is preliminary data.</text>
</comment>
<dbReference type="Proteomes" id="UP001499895">
    <property type="component" value="Unassembled WGS sequence"/>
</dbReference>
<feature type="region of interest" description="Disordered" evidence="1">
    <location>
        <begin position="1"/>
        <end position="22"/>
    </location>
</feature>
<evidence type="ECO:0000313" key="2">
    <source>
        <dbReference type="EMBL" id="GAA0493874.1"/>
    </source>
</evidence>
<dbReference type="EMBL" id="BAAAHB010000138">
    <property type="protein sequence ID" value="GAA0493874.1"/>
    <property type="molecule type" value="Genomic_DNA"/>
</dbReference>
<gene>
    <name evidence="2" type="ORF">GCM10009544_62700</name>
</gene>
<evidence type="ECO:0000256" key="1">
    <source>
        <dbReference type="SAM" id="MobiDB-lite"/>
    </source>
</evidence>
<name>A0ABP3L9X8_9ACTN</name>
<proteinExistence type="predicted"/>
<reference evidence="3" key="1">
    <citation type="journal article" date="2019" name="Int. J. Syst. Evol. Microbiol.">
        <title>The Global Catalogue of Microorganisms (GCM) 10K type strain sequencing project: providing services to taxonomists for standard genome sequencing and annotation.</title>
        <authorList>
            <consortium name="The Broad Institute Genomics Platform"/>
            <consortium name="The Broad Institute Genome Sequencing Center for Infectious Disease"/>
            <person name="Wu L."/>
            <person name="Ma J."/>
        </authorList>
    </citation>
    <scope>NUCLEOTIDE SEQUENCE [LARGE SCALE GENOMIC DNA]</scope>
    <source>
        <strain evidence="3">JCM 10649</strain>
    </source>
</reference>
<evidence type="ECO:0000313" key="3">
    <source>
        <dbReference type="Proteomes" id="UP001499895"/>
    </source>
</evidence>
<organism evidence="2 3">
    <name type="scientific">Streptomyces stramineus</name>
    <dbReference type="NCBI Taxonomy" id="173861"/>
    <lineage>
        <taxon>Bacteria</taxon>
        <taxon>Bacillati</taxon>
        <taxon>Actinomycetota</taxon>
        <taxon>Actinomycetes</taxon>
        <taxon>Kitasatosporales</taxon>
        <taxon>Streptomycetaceae</taxon>
        <taxon>Streptomyces</taxon>
    </lineage>
</organism>
<sequence length="59" mass="6630">MRAAPWATLRRPGRPHHDLTRTTPTQLMGKELHMRRITAVVLGVAAWFGIRAAPADTDR</sequence>
<keyword evidence="3" id="KW-1185">Reference proteome</keyword>